<dbReference type="InterPro" id="IPR011650">
    <property type="entry name" value="Peptidase_M20_dimer"/>
</dbReference>
<evidence type="ECO:0000313" key="7">
    <source>
        <dbReference type="EMBL" id="TXB62096.1"/>
    </source>
</evidence>
<keyword evidence="4" id="KW-0862">Zinc</keyword>
<evidence type="ECO:0000256" key="3">
    <source>
        <dbReference type="ARBA" id="ARBA00022801"/>
    </source>
</evidence>
<evidence type="ECO:0000313" key="8">
    <source>
        <dbReference type="Proteomes" id="UP000321580"/>
    </source>
</evidence>
<dbReference type="SUPFAM" id="SSF53187">
    <property type="entry name" value="Zn-dependent exopeptidases"/>
    <property type="match status" value="1"/>
</dbReference>
<dbReference type="GO" id="GO:0046872">
    <property type="term" value="F:metal ion binding"/>
    <property type="evidence" value="ECO:0007669"/>
    <property type="project" value="UniProtKB-KW"/>
</dbReference>
<keyword evidence="8" id="KW-1185">Reference proteome</keyword>
<dbReference type="Gene3D" id="3.30.70.360">
    <property type="match status" value="1"/>
</dbReference>
<protein>
    <submittedName>
        <fullName evidence="7">M20/M25/M40 family metallo-hydrolase</fullName>
    </submittedName>
</protein>
<accession>A0A5C6RI62</accession>
<dbReference type="GO" id="GO:0006526">
    <property type="term" value="P:L-arginine biosynthetic process"/>
    <property type="evidence" value="ECO:0007669"/>
    <property type="project" value="TreeGrafter"/>
</dbReference>
<dbReference type="SUPFAM" id="SSF55031">
    <property type="entry name" value="Bacterial exopeptidase dimerisation domain"/>
    <property type="match status" value="1"/>
</dbReference>
<dbReference type="InterPro" id="IPR001261">
    <property type="entry name" value="ArgE/DapE_CS"/>
</dbReference>
<keyword evidence="3 7" id="KW-0378">Hydrolase</keyword>
<gene>
    <name evidence="7" type="ORF">FRY97_15775</name>
</gene>
<reference evidence="7 8" key="1">
    <citation type="submission" date="2019-08" db="EMBL/GenBank/DDBJ databases">
        <title>Genome of Phaeodactylibacter luteus.</title>
        <authorList>
            <person name="Bowman J.P."/>
        </authorList>
    </citation>
    <scope>NUCLEOTIDE SEQUENCE [LARGE SCALE GENOMIC DNA]</scope>
    <source>
        <strain evidence="7 8">KCTC 42180</strain>
    </source>
</reference>
<comment type="cofactor">
    <cofactor evidence="1">
        <name>Zn(2+)</name>
        <dbReference type="ChEBI" id="CHEBI:29105"/>
    </cofactor>
</comment>
<evidence type="ECO:0000256" key="1">
    <source>
        <dbReference type="ARBA" id="ARBA00001947"/>
    </source>
</evidence>
<evidence type="ECO:0000256" key="4">
    <source>
        <dbReference type="ARBA" id="ARBA00022833"/>
    </source>
</evidence>
<dbReference type="CDD" id="cd05651">
    <property type="entry name" value="M20_ArgE_DapE-like"/>
    <property type="match status" value="1"/>
</dbReference>
<dbReference type="GO" id="GO:0008777">
    <property type="term" value="F:acetylornithine deacetylase activity"/>
    <property type="evidence" value="ECO:0007669"/>
    <property type="project" value="TreeGrafter"/>
</dbReference>
<dbReference type="OrthoDB" id="9792335at2"/>
<evidence type="ECO:0000256" key="2">
    <source>
        <dbReference type="ARBA" id="ARBA00022723"/>
    </source>
</evidence>
<dbReference type="PANTHER" id="PTHR43808">
    <property type="entry name" value="ACETYLORNITHINE DEACETYLASE"/>
    <property type="match status" value="1"/>
</dbReference>
<keyword evidence="2" id="KW-0479">Metal-binding</keyword>
<dbReference type="InterPro" id="IPR036264">
    <property type="entry name" value="Bact_exopeptidase_dim_dom"/>
</dbReference>
<evidence type="ECO:0000259" key="6">
    <source>
        <dbReference type="Pfam" id="PF07687"/>
    </source>
</evidence>
<dbReference type="Gene3D" id="3.40.630.10">
    <property type="entry name" value="Zn peptidases"/>
    <property type="match status" value="1"/>
</dbReference>
<dbReference type="Proteomes" id="UP000321580">
    <property type="component" value="Unassembled WGS sequence"/>
</dbReference>
<comment type="caution">
    <text evidence="7">The sequence shown here is derived from an EMBL/GenBank/DDBJ whole genome shotgun (WGS) entry which is preliminary data.</text>
</comment>
<dbReference type="RefSeq" id="WP_147168527.1">
    <property type="nucleotide sequence ID" value="NZ_VOOR01000037.1"/>
</dbReference>
<dbReference type="EMBL" id="VOOR01000037">
    <property type="protein sequence ID" value="TXB62096.1"/>
    <property type="molecule type" value="Genomic_DNA"/>
</dbReference>
<dbReference type="PROSITE" id="PS00758">
    <property type="entry name" value="ARGE_DAPE_CPG2_1"/>
    <property type="match status" value="1"/>
</dbReference>
<dbReference type="AlphaFoldDB" id="A0A5C6RI62"/>
<evidence type="ECO:0000256" key="5">
    <source>
        <dbReference type="ARBA" id="ARBA00023285"/>
    </source>
</evidence>
<proteinExistence type="predicted"/>
<dbReference type="InterPro" id="IPR002933">
    <property type="entry name" value="Peptidase_M20"/>
</dbReference>
<dbReference type="Pfam" id="PF01546">
    <property type="entry name" value="Peptidase_M20"/>
    <property type="match status" value="1"/>
</dbReference>
<dbReference type="PANTHER" id="PTHR43808:SF31">
    <property type="entry name" value="N-ACETYL-L-CITRULLINE DEACETYLASE"/>
    <property type="match status" value="1"/>
</dbReference>
<name>A0A5C6RI62_9BACT</name>
<organism evidence="7 8">
    <name type="scientific">Phaeodactylibacter luteus</name>
    <dbReference type="NCBI Taxonomy" id="1564516"/>
    <lineage>
        <taxon>Bacteria</taxon>
        <taxon>Pseudomonadati</taxon>
        <taxon>Bacteroidota</taxon>
        <taxon>Saprospiria</taxon>
        <taxon>Saprospirales</taxon>
        <taxon>Haliscomenobacteraceae</taxon>
        <taxon>Phaeodactylibacter</taxon>
    </lineage>
</organism>
<sequence length="358" mass="38804">MNHPSLSEQSIALLKTLIATPSLSREEGRTAALIAEFLTGQGVEVHQKGHNVWAFSHGHSPEKPYVLLNSHHDTVKPAKGWTRDPFSPEMEGGTLYGLGSNDAGGPLVSLIATFLHFHQKEGLPFNLILAATAEEEISGPNGIASILTALPDISLGIIGEPTQMQLAIAERGLMVIDAEVTGVSGHAARDEGVNAIYLALQDIEWIRQLRFERVSRLLGPVKATVTQIEAGSQHNVVPDRCHYVIDVRTNELYTNAEVLEYLQIHTKSILIPRSLRLNPSGIAESHPLVQAGLEMGMGTFGSPTLSDQALCPFATVKIGPGDSARSHTADEFIRLEEIEKGIQGYIALLEKYAKKLVP</sequence>
<dbReference type="InterPro" id="IPR050072">
    <property type="entry name" value="Peptidase_M20A"/>
</dbReference>
<dbReference type="Pfam" id="PF07687">
    <property type="entry name" value="M20_dimer"/>
    <property type="match status" value="1"/>
</dbReference>
<feature type="domain" description="Peptidase M20 dimerisation" evidence="6">
    <location>
        <begin position="168"/>
        <end position="264"/>
    </location>
</feature>
<keyword evidence="5" id="KW-0170">Cobalt</keyword>